<evidence type="ECO:0000313" key="1">
    <source>
        <dbReference type="EMBL" id="GGN49379.1"/>
    </source>
</evidence>
<name>A0ABQ2JLX8_9SPHN</name>
<evidence type="ECO:0000313" key="2">
    <source>
        <dbReference type="Proteomes" id="UP000605099"/>
    </source>
</evidence>
<proteinExistence type="predicted"/>
<comment type="caution">
    <text evidence="1">The sequence shown here is derived from an EMBL/GenBank/DDBJ whole genome shotgun (WGS) entry which is preliminary data.</text>
</comment>
<dbReference type="RefSeq" id="WP_188819537.1">
    <property type="nucleotide sequence ID" value="NZ_BMLK01000008.1"/>
</dbReference>
<reference evidence="2" key="1">
    <citation type="journal article" date="2019" name="Int. J. Syst. Evol. Microbiol.">
        <title>The Global Catalogue of Microorganisms (GCM) 10K type strain sequencing project: providing services to taxonomists for standard genome sequencing and annotation.</title>
        <authorList>
            <consortium name="The Broad Institute Genomics Platform"/>
            <consortium name="The Broad Institute Genome Sequencing Center for Infectious Disease"/>
            <person name="Wu L."/>
            <person name="Ma J."/>
        </authorList>
    </citation>
    <scope>NUCLEOTIDE SEQUENCE [LARGE SCALE GENOMIC DNA]</scope>
    <source>
        <strain evidence="2">CGMCC 1.6784</strain>
    </source>
</reference>
<accession>A0ABQ2JLX8</accession>
<organism evidence="1 2">
    <name type="scientific">Novosphingobium indicum</name>
    <dbReference type="NCBI Taxonomy" id="462949"/>
    <lineage>
        <taxon>Bacteria</taxon>
        <taxon>Pseudomonadati</taxon>
        <taxon>Pseudomonadota</taxon>
        <taxon>Alphaproteobacteria</taxon>
        <taxon>Sphingomonadales</taxon>
        <taxon>Sphingomonadaceae</taxon>
        <taxon>Novosphingobium</taxon>
    </lineage>
</organism>
<gene>
    <name evidence="1" type="ORF">GCM10011349_19960</name>
</gene>
<protein>
    <submittedName>
        <fullName evidence="1">DUF2184 domain-containing protein</fullName>
    </submittedName>
</protein>
<sequence>MRDPILRQELAERGVFFPGNAVFGHDGTNEGKQRYDLWKRDYNLALDSNPHLQMALDAQPGLVTSPNAGVLLSAVSIIDPEVVRVLFTPMRAAEIMGGEAQKGSWIDQVAYFPVAESIGQVATYGDYSENGNVDANASWNYRQPYTWQAFKRYGEQQLERWGAAGLNYASELDVSLALTFSKFSNKTYFYGVSGLVNYGLLNDPSLITPISPGTKADNSQGVTWLVATALEIFNDVKALYTKIVAQMGGNVEMTDAMTLVMSSTRQPALLTTNEFGLNVEDLLKKAFPNLTIKVAPEYTTESGELMQLMLPTVDGVKTAYPAYTEKQRAHALVTEASAWSQKNSAGSWGSIIRRPIAIAQMLGI</sequence>
<dbReference type="Proteomes" id="UP000605099">
    <property type="component" value="Unassembled WGS sequence"/>
</dbReference>
<dbReference type="EMBL" id="BMLK01000008">
    <property type="protein sequence ID" value="GGN49379.1"/>
    <property type="molecule type" value="Genomic_DNA"/>
</dbReference>
<keyword evidence="2" id="KW-1185">Reference proteome</keyword>